<keyword evidence="2" id="KW-1185">Reference proteome</keyword>
<proteinExistence type="predicted"/>
<organism evidence="1 2">
    <name type="scientific">Lasiodiplodia mahajangana</name>
    <dbReference type="NCBI Taxonomy" id="1108764"/>
    <lineage>
        <taxon>Eukaryota</taxon>
        <taxon>Fungi</taxon>
        <taxon>Dikarya</taxon>
        <taxon>Ascomycota</taxon>
        <taxon>Pezizomycotina</taxon>
        <taxon>Dothideomycetes</taxon>
        <taxon>Dothideomycetes incertae sedis</taxon>
        <taxon>Botryosphaeriales</taxon>
        <taxon>Botryosphaeriaceae</taxon>
        <taxon>Lasiodiplodia</taxon>
    </lineage>
</organism>
<dbReference type="Proteomes" id="UP001153332">
    <property type="component" value="Unassembled WGS sequence"/>
</dbReference>
<gene>
    <name evidence="1" type="ORF">O1611_g7962</name>
</gene>
<evidence type="ECO:0000313" key="1">
    <source>
        <dbReference type="EMBL" id="KAJ8125676.1"/>
    </source>
</evidence>
<comment type="caution">
    <text evidence="1">The sequence shown here is derived from an EMBL/GenBank/DDBJ whole genome shotgun (WGS) entry which is preliminary data.</text>
</comment>
<dbReference type="EMBL" id="JAPUUL010002231">
    <property type="protein sequence ID" value="KAJ8125676.1"/>
    <property type="molecule type" value="Genomic_DNA"/>
</dbReference>
<accession>A0ACC2JDS8</accession>
<protein>
    <submittedName>
        <fullName evidence="1">Uncharacterized protein</fullName>
    </submittedName>
</protein>
<evidence type="ECO:0000313" key="2">
    <source>
        <dbReference type="Proteomes" id="UP001153332"/>
    </source>
</evidence>
<reference evidence="1" key="1">
    <citation type="submission" date="2022-12" db="EMBL/GenBank/DDBJ databases">
        <title>Genome Sequence of Lasiodiplodia mahajangana.</title>
        <authorList>
            <person name="Buettner E."/>
        </authorList>
    </citation>
    <scope>NUCLEOTIDE SEQUENCE</scope>
    <source>
        <strain evidence="1">VT137</strain>
    </source>
</reference>
<name>A0ACC2JDS8_9PEZI</name>
<sequence length="88" mass="9647">MQRDELLSKYFGSFKEILLSDARLQYTLAKETVKDSKAKKTVATIMIVFLPGTFVAAIFSTDLAPTKERQGPIFAAVVVPVTVVLIVA</sequence>